<dbReference type="EC" id="3.6.1.-" evidence="4"/>
<dbReference type="Proteomes" id="UP000003419">
    <property type="component" value="Unassembled WGS sequence"/>
</dbReference>
<dbReference type="Gene3D" id="3.90.79.10">
    <property type="entry name" value="Nucleoside Triphosphate Pyrophosphohydrolase"/>
    <property type="match status" value="1"/>
</dbReference>
<evidence type="ECO:0000313" key="5">
    <source>
        <dbReference type="Proteomes" id="UP000003419"/>
    </source>
</evidence>
<gene>
    <name evidence="4" type="ORF">HMPREF0534_0028</name>
</gene>
<dbReference type="InterPro" id="IPR015797">
    <property type="entry name" value="NUDIX_hydrolase-like_dom_sf"/>
</dbReference>
<comment type="cofactor">
    <cofactor evidence="1">
        <name>Mg(2+)</name>
        <dbReference type="ChEBI" id="CHEBI:18420"/>
    </cofactor>
</comment>
<evidence type="ECO:0000259" key="3">
    <source>
        <dbReference type="PROSITE" id="PS51462"/>
    </source>
</evidence>
<dbReference type="Pfam" id="PF00293">
    <property type="entry name" value="NUDIX"/>
    <property type="match status" value="1"/>
</dbReference>
<evidence type="ECO:0000313" key="4">
    <source>
        <dbReference type="EMBL" id="EEI66665.1"/>
    </source>
</evidence>
<name>A0A8D9S6F7_LIMRT</name>
<dbReference type="PROSITE" id="PS51462">
    <property type="entry name" value="NUDIX"/>
    <property type="match status" value="1"/>
</dbReference>
<evidence type="ECO:0000256" key="2">
    <source>
        <dbReference type="ARBA" id="ARBA00022801"/>
    </source>
</evidence>
<dbReference type="SUPFAM" id="SSF55811">
    <property type="entry name" value="Nudix"/>
    <property type="match status" value="1"/>
</dbReference>
<dbReference type="AlphaFoldDB" id="A0A8D9S6F7"/>
<dbReference type="PRINTS" id="PR00502">
    <property type="entry name" value="NUDIXFAMILY"/>
</dbReference>
<organism evidence="4 5">
    <name type="scientific">Limosilactobacillus reuteri CF48-3A</name>
    <dbReference type="NCBI Taxonomy" id="525341"/>
    <lineage>
        <taxon>Bacteria</taxon>
        <taxon>Bacillati</taxon>
        <taxon>Bacillota</taxon>
        <taxon>Bacilli</taxon>
        <taxon>Lactobacillales</taxon>
        <taxon>Lactobacillaceae</taxon>
        <taxon>Limosilactobacillus</taxon>
    </lineage>
</organism>
<feature type="domain" description="Nudix hydrolase" evidence="3">
    <location>
        <begin position="1"/>
        <end position="128"/>
    </location>
</feature>
<dbReference type="EMBL" id="ACHG01000003">
    <property type="protein sequence ID" value="EEI66665.1"/>
    <property type="molecule type" value="Genomic_DNA"/>
</dbReference>
<protein>
    <submittedName>
        <fullName evidence="4">Mutator mutT protein</fullName>
        <ecNumber evidence="4">3.6.1.-</ecNumber>
    </submittedName>
</protein>
<dbReference type="InterPro" id="IPR000086">
    <property type="entry name" value="NUDIX_hydrolase_dom"/>
</dbReference>
<dbReference type="InterPro" id="IPR020476">
    <property type="entry name" value="Nudix_hydrolase"/>
</dbReference>
<dbReference type="PANTHER" id="PTHR43046:SF2">
    <property type="entry name" value="8-OXO-DGTP DIPHOSPHATASE-RELATED"/>
    <property type="match status" value="1"/>
</dbReference>
<evidence type="ECO:0000256" key="1">
    <source>
        <dbReference type="ARBA" id="ARBA00001946"/>
    </source>
</evidence>
<keyword evidence="2 4" id="KW-0378">Hydrolase</keyword>
<sequence length="138" mass="16051">MTSASGALLNKQKAVLLQERADTGDWGFPGGYMEFGESFEQTVKREFKEDAGIEVVPVKRLAIFDQNFYTYPNGDRVQPVNAFYLVEESSAKHYQPKITETTTTEYFSLDKEPPRFFNSQHEQMWQILKDFIHNRKDI</sequence>
<dbReference type="PANTHER" id="PTHR43046">
    <property type="entry name" value="GDP-MANNOSE MANNOSYL HYDROLASE"/>
    <property type="match status" value="1"/>
</dbReference>
<dbReference type="GO" id="GO:0016787">
    <property type="term" value="F:hydrolase activity"/>
    <property type="evidence" value="ECO:0007669"/>
    <property type="project" value="UniProtKB-KW"/>
</dbReference>
<accession>A0A8D9S6F7</accession>
<reference evidence="4 5" key="1">
    <citation type="submission" date="2009-01" db="EMBL/GenBank/DDBJ databases">
        <authorList>
            <person name="Qin X."/>
            <person name="Bachman B."/>
            <person name="Battles P."/>
            <person name="Bell A."/>
            <person name="Bess C."/>
            <person name="Bickham C."/>
            <person name="Chaboub L."/>
            <person name="Chen D."/>
            <person name="Coyle M."/>
            <person name="Deiros D.R."/>
            <person name="Dinh H."/>
            <person name="Forbes L."/>
            <person name="Fowler G."/>
            <person name="Francisco L."/>
            <person name="Fu Q."/>
            <person name="Gubbala S."/>
            <person name="Hale W."/>
            <person name="Han Y."/>
            <person name="Hemphill L."/>
            <person name="Highlander S.K."/>
            <person name="Hirani K."/>
            <person name="Hogues M."/>
            <person name="Jackson L."/>
            <person name="Jakkamsetti A."/>
            <person name="Javaid M."/>
            <person name="Jiang H."/>
            <person name="Korchina V."/>
            <person name="Kovar C."/>
            <person name="Lara F."/>
            <person name="Lee S."/>
            <person name="Mata R."/>
            <person name="Mathew T."/>
            <person name="Moen C."/>
            <person name="Morales K."/>
            <person name="Munidasa M."/>
            <person name="Nazareth L."/>
            <person name="Ngo R."/>
            <person name="Nguyen L."/>
            <person name="Okwuonu G."/>
            <person name="Ongeri F."/>
            <person name="Patil S."/>
            <person name="Petrosino J."/>
            <person name="Pham C."/>
            <person name="Pham P."/>
            <person name="Pu L.-L."/>
            <person name="Puazo M."/>
            <person name="Raj R."/>
            <person name="Reid J."/>
            <person name="Rouhana J."/>
            <person name="Saada N."/>
            <person name="Shang Y."/>
            <person name="Simmons D."/>
            <person name="Thornton R."/>
            <person name="Warren J."/>
            <person name="Weissenberger G."/>
            <person name="Zhang J."/>
            <person name="Zhang L."/>
            <person name="Zhou C."/>
            <person name="Zhu D."/>
            <person name="Muzny D."/>
            <person name="Worley K."/>
            <person name="Gibbs R."/>
        </authorList>
    </citation>
    <scope>NUCLEOTIDE SEQUENCE [LARGE SCALE GENOMIC DNA]</scope>
    <source>
        <strain evidence="4 5">CF48-3A</strain>
    </source>
</reference>
<comment type="caution">
    <text evidence="4">The sequence shown here is derived from an EMBL/GenBank/DDBJ whole genome shotgun (WGS) entry which is preliminary data.</text>
</comment>
<proteinExistence type="predicted"/>